<dbReference type="InParanoid" id="A0A0D0BRR8"/>
<name>A0A0D0BRR8_9AGAM</name>
<reference evidence="1 2" key="1">
    <citation type="submission" date="2014-04" db="EMBL/GenBank/DDBJ databases">
        <authorList>
            <consortium name="DOE Joint Genome Institute"/>
            <person name="Kuo A."/>
            <person name="Ruytinx J."/>
            <person name="Rineau F."/>
            <person name="Colpaert J."/>
            <person name="Kohler A."/>
            <person name="Nagy L.G."/>
            <person name="Floudas D."/>
            <person name="Copeland A."/>
            <person name="Barry K.W."/>
            <person name="Cichocki N."/>
            <person name="Veneault-Fourrey C."/>
            <person name="LaButti K."/>
            <person name="Lindquist E.A."/>
            <person name="Lipzen A."/>
            <person name="Lundell T."/>
            <person name="Morin E."/>
            <person name="Murat C."/>
            <person name="Sun H."/>
            <person name="Tunlid A."/>
            <person name="Henrissat B."/>
            <person name="Grigoriev I.V."/>
            <person name="Hibbett D.S."/>
            <person name="Martin F."/>
            <person name="Nordberg H.P."/>
            <person name="Cantor M.N."/>
            <person name="Hua S.X."/>
        </authorList>
    </citation>
    <scope>NUCLEOTIDE SEQUENCE [LARGE SCALE GENOMIC DNA]</scope>
    <source>
        <strain evidence="1 2">UH-Slu-Lm8-n1</strain>
    </source>
</reference>
<accession>A0A0D0BRR8</accession>
<dbReference type="AlphaFoldDB" id="A0A0D0BRR8"/>
<dbReference type="Proteomes" id="UP000054485">
    <property type="component" value="Unassembled WGS sequence"/>
</dbReference>
<organism evidence="1 2">
    <name type="scientific">Suillus luteus UH-Slu-Lm8-n1</name>
    <dbReference type="NCBI Taxonomy" id="930992"/>
    <lineage>
        <taxon>Eukaryota</taxon>
        <taxon>Fungi</taxon>
        <taxon>Dikarya</taxon>
        <taxon>Basidiomycota</taxon>
        <taxon>Agaricomycotina</taxon>
        <taxon>Agaricomycetes</taxon>
        <taxon>Agaricomycetidae</taxon>
        <taxon>Boletales</taxon>
        <taxon>Suillineae</taxon>
        <taxon>Suillaceae</taxon>
        <taxon>Suillus</taxon>
    </lineage>
</organism>
<gene>
    <name evidence="1" type="ORF">CY34DRAFT_666591</name>
</gene>
<evidence type="ECO:0000313" key="2">
    <source>
        <dbReference type="Proteomes" id="UP000054485"/>
    </source>
</evidence>
<reference evidence="2" key="2">
    <citation type="submission" date="2015-01" db="EMBL/GenBank/DDBJ databases">
        <title>Evolutionary Origins and Diversification of the Mycorrhizal Mutualists.</title>
        <authorList>
            <consortium name="DOE Joint Genome Institute"/>
            <consortium name="Mycorrhizal Genomics Consortium"/>
            <person name="Kohler A."/>
            <person name="Kuo A."/>
            <person name="Nagy L.G."/>
            <person name="Floudas D."/>
            <person name="Copeland A."/>
            <person name="Barry K.W."/>
            <person name="Cichocki N."/>
            <person name="Veneault-Fourrey C."/>
            <person name="LaButti K."/>
            <person name="Lindquist E.A."/>
            <person name="Lipzen A."/>
            <person name="Lundell T."/>
            <person name="Morin E."/>
            <person name="Murat C."/>
            <person name="Riley R."/>
            <person name="Ohm R."/>
            <person name="Sun H."/>
            <person name="Tunlid A."/>
            <person name="Henrissat B."/>
            <person name="Grigoriev I.V."/>
            <person name="Hibbett D.S."/>
            <person name="Martin F."/>
        </authorList>
    </citation>
    <scope>NUCLEOTIDE SEQUENCE [LARGE SCALE GENOMIC DNA]</scope>
    <source>
        <strain evidence="2">UH-Slu-Lm8-n1</strain>
    </source>
</reference>
<dbReference type="EMBL" id="KN835138">
    <property type="protein sequence ID" value="KIK48372.1"/>
    <property type="molecule type" value="Genomic_DNA"/>
</dbReference>
<keyword evidence="2" id="KW-1185">Reference proteome</keyword>
<evidence type="ECO:0000313" key="1">
    <source>
        <dbReference type="EMBL" id="KIK48372.1"/>
    </source>
</evidence>
<sequence>MISHYLYPGFTNVEVLHTCSDRCCSFLRSYFTCLISRQNTGHSSFRIPGTPRTTSIKTIFFVSSAPVQVDMSSDVNNHDKELTRSNWSLKLKIRVSLNRHKQLSWSCKSAHLDQLPHQSLPLQAQSRLRLLWVPYHWVLSGYHKRPRGSINCPEIEY</sequence>
<dbReference type="HOGENOM" id="CLU_1679124_0_0_1"/>
<proteinExistence type="predicted"/>
<protein>
    <submittedName>
        <fullName evidence="1">Uncharacterized protein</fullName>
    </submittedName>
</protein>